<sequence length="121" mass="13446">MNASLQVNSRPQAVVLHATEDMDSLTQCESASPALRAHMKPEDLVVSLGNSYIQSTAQLVVTREIAQVLIALTPQEQRTQAEALFKERMERILALGDDCPMPKAFQDELLVEVRKCLNALR</sequence>
<comment type="caution">
    <text evidence="1">The sequence shown here is derived from an EMBL/GenBank/DDBJ whole genome shotgun (WGS) entry which is preliminary data.</text>
</comment>
<name>A0A158DE50_9BURK</name>
<gene>
    <name evidence="1" type="ORF">AWB80_06733</name>
</gene>
<dbReference type="STRING" id="1777141.AWB80_06733"/>
<accession>A0A158DE50</accession>
<dbReference type="Proteomes" id="UP000054911">
    <property type="component" value="Unassembled WGS sequence"/>
</dbReference>
<evidence type="ECO:0000313" key="1">
    <source>
        <dbReference type="EMBL" id="SAK92902.1"/>
    </source>
</evidence>
<dbReference type="EMBL" id="FCOE02000037">
    <property type="protein sequence ID" value="SAK92902.1"/>
    <property type="molecule type" value="Genomic_DNA"/>
</dbReference>
<dbReference type="RefSeq" id="WP_143328190.1">
    <property type="nucleotide sequence ID" value="NZ_FCOE02000037.1"/>
</dbReference>
<evidence type="ECO:0000313" key="2">
    <source>
        <dbReference type="Proteomes" id="UP000054911"/>
    </source>
</evidence>
<dbReference type="AlphaFoldDB" id="A0A158DE50"/>
<organism evidence="1 2">
    <name type="scientific">Caballeronia pedi</name>
    <dbReference type="NCBI Taxonomy" id="1777141"/>
    <lineage>
        <taxon>Bacteria</taxon>
        <taxon>Pseudomonadati</taxon>
        <taxon>Pseudomonadota</taxon>
        <taxon>Betaproteobacteria</taxon>
        <taxon>Burkholderiales</taxon>
        <taxon>Burkholderiaceae</taxon>
        <taxon>Caballeronia</taxon>
    </lineage>
</organism>
<protein>
    <submittedName>
        <fullName evidence="1">Uncharacterized protein</fullName>
    </submittedName>
</protein>
<proteinExistence type="predicted"/>
<keyword evidence="2" id="KW-1185">Reference proteome</keyword>
<reference evidence="1" key="1">
    <citation type="submission" date="2016-01" db="EMBL/GenBank/DDBJ databases">
        <authorList>
            <person name="Peeters C."/>
        </authorList>
    </citation>
    <scope>NUCLEOTIDE SEQUENCE [LARGE SCALE GENOMIC DNA]</scope>
    <source>
        <strain evidence="1">LMG 29323</strain>
    </source>
</reference>